<keyword evidence="2" id="KW-1185">Reference proteome</keyword>
<dbReference type="RefSeq" id="WP_214057726.1">
    <property type="nucleotide sequence ID" value="NZ_BAAAHS010000037.1"/>
</dbReference>
<evidence type="ECO:0008006" key="3">
    <source>
        <dbReference type="Google" id="ProtNLM"/>
    </source>
</evidence>
<evidence type="ECO:0000313" key="1">
    <source>
        <dbReference type="EMBL" id="QVT78094.1"/>
    </source>
</evidence>
<gene>
    <name evidence="1" type="ORF">ENKNEFLB_00466</name>
</gene>
<organism evidence="1 2">
    <name type="scientific">Nocardioides aquaticus</name>
    <dbReference type="NCBI Taxonomy" id="160826"/>
    <lineage>
        <taxon>Bacteria</taxon>
        <taxon>Bacillati</taxon>
        <taxon>Actinomycetota</taxon>
        <taxon>Actinomycetes</taxon>
        <taxon>Propionibacteriales</taxon>
        <taxon>Nocardioidaceae</taxon>
        <taxon>Nocardioides</taxon>
    </lineage>
</organism>
<sequence>MSDVLGLLALPTDERDHDVPASWVLRIADSMSQEPGQWSAAADGLDDGHSWPLLGFVEHASSLVARDGSLRLAEQAAFALALLQDGPLDRRDVIVVADLLPRACDRACLDFAAVVRAGCARAGERGESCRNWLLQRPVGSSLYDEVGEGRTFRYRRVPAEFDADDLLARLERHRKDR</sequence>
<dbReference type="EMBL" id="CP075371">
    <property type="protein sequence ID" value="QVT78094.1"/>
    <property type="molecule type" value="Genomic_DNA"/>
</dbReference>
<evidence type="ECO:0000313" key="2">
    <source>
        <dbReference type="Proteomes" id="UP000679307"/>
    </source>
</evidence>
<dbReference type="Proteomes" id="UP000679307">
    <property type="component" value="Chromosome"/>
</dbReference>
<name>A0ABX8ECW0_9ACTN</name>
<proteinExistence type="predicted"/>
<reference evidence="1 2" key="1">
    <citation type="submission" date="2021-05" db="EMBL/GenBank/DDBJ databases">
        <title>Complete genome of Nocardioides aquaticus KCTC 9944T isolated from meromictic and hypersaline Ekho Lake, Antarctica.</title>
        <authorList>
            <person name="Hwang K."/>
            <person name="Kim K.M."/>
            <person name="Choe H."/>
        </authorList>
    </citation>
    <scope>NUCLEOTIDE SEQUENCE [LARGE SCALE GENOMIC DNA]</scope>
    <source>
        <strain evidence="1 2">KCTC 9944</strain>
    </source>
</reference>
<protein>
    <recommendedName>
        <fullName evidence="3">DUF4240 domain-containing protein</fullName>
    </recommendedName>
</protein>
<accession>A0ABX8ECW0</accession>